<dbReference type="Proteomes" id="UP000192582">
    <property type="component" value="Unassembled WGS sequence"/>
</dbReference>
<feature type="transmembrane region" description="Helical" evidence="1">
    <location>
        <begin position="112"/>
        <end position="135"/>
    </location>
</feature>
<dbReference type="EMBL" id="FWWU01000004">
    <property type="protein sequence ID" value="SMB80222.1"/>
    <property type="molecule type" value="Genomic_DNA"/>
</dbReference>
<dbReference type="RefSeq" id="WP_084045668.1">
    <property type="nucleotide sequence ID" value="NZ_FWWU01000004.1"/>
</dbReference>
<dbReference type="STRING" id="695939.SAMN00790413_05450"/>
<dbReference type="AlphaFoldDB" id="A0A1W1UGS3"/>
<accession>A0A1W1UGS3</accession>
<reference evidence="2 3" key="1">
    <citation type="submission" date="2017-04" db="EMBL/GenBank/DDBJ databases">
        <authorList>
            <person name="Afonso C.L."/>
            <person name="Miller P.J."/>
            <person name="Scott M.A."/>
            <person name="Spackman E."/>
            <person name="Goraichik I."/>
            <person name="Dimitrov K.M."/>
            <person name="Suarez D.L."/>
            <person name="Swayne D.E."/>
        </authorList>
    </citation>
    <scope>NUCLEOTIDE SEQUENCE [LARGE SCALE GENOMIC DNA]</scope>
    <source>
        <strain evidence="2 3">KR-140</strain>
    </source>
</reference>
<evidence type="ECO:0000256" key="1">
    <source>
        <dbReference type="SAM" id="Phobius"/>
    </source>
</evidence>
<protein>
    <submittedName>
        <fullName evidence="2">Uncharacterized protein</fullName>
    </submittedName>
</protein>
<evidence type="ECO:0000313" key="3">
    <source>
        <dbReference type="Proteomes" id="UP000192582"/>
    </source>
</evidence>
<gene>
    <name evidence="2" type="ORF">SAMN00790413_05450</name>
</gene>
<sequence>MRASPPRLRLLRRLAGTLAVLALLALPISVLVSGGMTQHAALVQRVEPSANAEALFGGDGGPGTPLGSPQRVIIRDEKAFLPGTGENGARFVSEAYLREHGLYPLQVKTVEFVRNVVAAVSLAALLLFGALWMWARRTERG</sequence>
<proteinExistence type="predicted"/>
<keyword evidence="1" id="KW-1133">Transmembrane helix</keyword>
<organism evidence="2 3">
    <name type="scientific">Deinococcus hopiensis KR-140</name>
    <dbReference type="NCBI Taxonomy" id="695939"/>
    <lineage>
        <taxon>Bacteria</taxon>
        <taxon>Thermotogati</taxon>
        <taxon>Deinococcota</taxon>
        <taxon>Deinococci</taxon>
        <taxon>Deinococcales</taxon>
        <taxon>Deinococcaceae</taxon>
        <taxon>Deinococcus</taxon>
    </lineage>
</organism>
<name>A0A1W1UGS3_9DEIO</name>
<evidence type="ECO:0000313" key="2">
    <source>
        <dbReference type="EMBL" id="SMB80222.1"/>
    </source>
</evidence>
<keyword evidence="1" id="KW-0472">Membrane</keyword>
<keyword evidence="3" id="KW-1185">Reference proteome</keyword>
<dbReference type="OrthoDB" id="73703at2"/>
<keyword evidence="1" id="KW-0812">Transmembrane</keyword>